<dbReference type="InterPro" id="IPR036322">
    <property type="entry name" value="WD40_repeat_dom_sf"/>
</dbReference>
<dbReference type="PROSITE" id="PS50082">
    <property type="entry name" value="WD_REPEATS_2"/>
    <property type="match status" value="3"/>
</dbReference>
<dbReference type="Gene3D" id="2.130.10.10">
    <property type="entry name" value="YVTN repeat-like/Quinoprotein amine dehydrogenase"/>
    <property type="match status" value="1"/>
</dbReference>
<dbReference type="InterPro" id="IPR033010">
    <property type="entry name" value="Cdc20/Fizzy"/>
</dbReference>
<dbReference type="SMART" id="SM00320">
    <property type="entry name" value="WD40"/>
    <property type="match status" value="6"/>
</dbReference>
<evidence type="ECO:0000313" key="8">
    <source>
        <dbReference type="Proteomes" id="UP001059596"/>
    </source>
</evidence>
<feature type="repeat" description="WD" evidence="5">
    <location>
        <begin position="266"/>
        <end position="297"/>
    </location>
</feature>
<keyword evidence="8" id="KW-1185">Reference proteome</keyword>
<evidence type="ECO:0000256" key="3">
    <source>
        <dbReference type="ARBA" id="ARBA00022737"/>
    </source>
</evidence>
<evidence type="ECO:0000256" key="4">
    <source>
        <dbReference type="ARBA" id="ARBA00023306"/>
    </source>
</evidence>
<protein>
    <recommendedName>
        <fullName evidence="6">CDC20/Fizzy WD40 domain-containing protein</fullName>
    </recommendedName>
</protein>
<evidence type="ECO:0000256" key="5">
    <source>
        <dbReference type="PROSITE-ProRule" id="PRU00221"/>
    </source>
</evidence>
<accession>A0A9P9YN09</accession>
<dbReference type="SUPFAM" id="SSF50978">
    <property type="entry name" value="WD40 repeat-like"/>
    <property type="match status" value="1"/>
</dbReference>
<dbReference type="GO" id="GO:0031145">
    <property type="term" value="P:anaphase-promoting complex-dependent catabolic process"/>
    <property type="evidence" value="ECO:0007669"/>
    <property type="project" value="TreeGrafter"/>
</dbReference>
<keyword evidence="4" id="KW-0131">Cell cycle</keyword>
<dbReference type="PROSITE" id="PS50294">
    <property type="entry name" value="WD_REPEATS_REGION"/>
    <property type="match status" value="2"/>
</dbReference>
<gene>
    <name evidence="7" type="ORF">M5D96_007394</name>
</gene>
<evidence type="ECO:0000259" key="6">
    <source>
        <dbReference type="Pfam" id="PF24807"/>
    </source>
</evidence>
<proteinExistence type="inferred from homology"/>
<dbReference type="PANTHER" id="PTHR19918:SF1">
    <property type="entry name" value="FIZZY-RELATED PROTEIN HOMOLOG"/>
    <property type="match status" value="1"/>
</dbReference>
<keyword evidence="2 5" id="KW-0853">WD repeat</keyword>
<dbReference type="PANTHER" id="PTHR19918">
    <property type="entry name" value="CELL DIVISION CYCLE 20 CDC20 FIZZY -RELATED"/>
    <property type="match status" value="1"/>
</dbReference>
<dbReference type="Proteomes" id="UP001059596">
    <property type="component" value="Unassembled WGS sequence"/>
</dbReference>
<organism evidence="7 8">
    <name type="scientific">Drosophila gunungcola</name>
    <name type="common">fruit fly</name>
    <dbReference type="NCBI Taxonomy" id="103775"/>
    <lineage>
        <taxon>Eukaryota</taxon>
        <taxon>Metazoa</taxon>
        <taxon>Ecdysozoa</taxon>
        <taxon>Arthropoda</taxon>
        <taxon>Hexapoda</taxon>
        <taxon>Insecta</taxon>
        <taxon>Pterygota</taxon>
        <taxon>Neoptera</taxon>
        <taxon>Endopterygota</taxon>
        <taxon>Diptera</taxon>
        <taxon>Brachycera</taxon>
        <taxon>Muscomorpha</taxon>
        <taxon>Ephydroidea</taxon>
        <taxon>Drosophilidae</taxon>
        <taxon>Drosophila</taxon>
        <taxon>Sophophora</taxon>
    </lineage>
</organism>
<reference evidence="7" key="1">
    <citation type="journal article" date="2023" name="Genome Biol. Evol.">
        <title>Long-read-based Genome Assembly of Drosophila gunungcola Reveals Fewer Chemosensory Genes in Flower-breeding Species.</title>
        <authorList>
            <person name="Negi A."/>
            <person name="Liao B.Y."/>
            <person name="Yeh S.D."/>
        </authorList>
    </citation>
    <scope>NUCLEOTIDE SEQUENCE</scope>
    <source>
        <strain evidence="7">Sukarami</strain>
    </source>
</reference>
<dbReference type="GO" id="GO:1905786">
    <property type="term" value="P:positive regulation of anaphase-promoting complex-dependent catabolic process"/>
    <property type="evidence" value="ECO:0007669"/>
    <property type="project" value="TreeGrafter"/>
</dbReference>
<dbReference type="InterPro" id="IPR056150">
    <property type="entry name" value="WD40_CDC20-Fz"/>
</dbReference>
<evidence type="ECO:0000313" key="7">
    <source>
        <dbReference type="EMBL" id="KAI8039969.1"/>
    </source>
</evidence>
<dbReference type="OrthoDB" id="10263272at2759"/>
<feature type="repeat" description="WD" evidence="5">
    <location>
        <begin position="182"/>
        <end position="223"/>
    </location>
</feature>
<dbReference type="GO" id="GO:0005680">
    <property type="term" value="C:anaphase-promoting complex"/>
    <property type="evidence" value="ECO:0007669"/>
    <property type="project" value="TreeGrafter"/>
</dbReference>
<feature type="domain" description="CDC20/Fizzy WD40" evidence="6">
    <location>
        <begin position="136"/>
        <end position="427"/>
    </location>
</feature>
<comment type="caution">
    <text evidence="7">The sequence shown here is derived from an EMBL/GenBank/DDBJ whole genome shotgun (WGS) entry which is preliminary data.</text>
</comment>
<sequence length="450" mass="50288">MFQPEYERRLLQGCVEESREQLDLRCIPTRAGNQWARNFALATGSSSENSAYACLLRNEFLDTKITSLDQCKQSTNVQAQTGDFKVREETRVYGFANGGLSPLRTPFANISECSQRLLSISKRPTRRFPRLPFKILDAPELQNDFYLNLIDWSSESSLVVGLGCSAYLWSAVSGQVTRLCDFSQEDNLVTAVSWHGGGRQVAIGTLSGHVSIWDAEKQKELNRLDGHLGRVTALAWRGNSLASGSRDRSILERDFRCPPTHITRCLRGHKHEVCGLQWSPNQRYLASGGNDNRLLVWTENWPEPIYAFVQHKAVVKALAWSPHKSGLLASGGGTADRCLRFWNVLNGKPVQCIDTGAQISNLAWARDSAELVTTHGQALPQVIVWRYPSLKQVVRLSGHTQRVLYLAVSPDSESIVTGGADETLRFWTVFSKQKPPKAPSSVLNLYQCIR</sequence>
<dbReference type="Pfam" id="PF24807">
    <property type="entry name" value="WD40_CDC20-Fz"/>
    <property type="match status" value="1"/>
</dbReference>
<feature type="repeat" description="WD" evidence="5">
    <location>
        <begin position="396"/>
        <end position="429"/>
    </location>
</feature>
<name>A0A9P9YN09_9MUSC</name>
<comment type="similarity">
    <text evidence="1">Belongs to the WD repeat CDC20/Fizzy family.</text>
</comment>
<keyword evidence="3" id="KW-0677">Repeat</keyword>
<dbReference type="GO" id="GO:0010997">
    <property type="term" value="F:anaphase-promoting complex binding"/>
    <property type="evidence" value="ECO:0007669"/>
    <property type="project" value="InterPro"/>
</dbReference>
<evidence type="ECO:0000256" key="1">
    <source>
        <dbReference type="ARBA" id="ARBA00006445"/>
    </source>
</evidence>
<dbReference type="InterPro" id="IPR001680">
    <property type="entry name" value="WD40_rpt"/>
</dbReference>
<dbReference type="InterPro" id="IPR015943">
    <property type="entry name" value="WD40/YVTN_repeat-like_dom_sf"/>
</dbReference>
<dbReference type="EMBL" id="JAMKOV010000005">
    <property type="protein sequence ID" value="KAI8039969.1"/>
    <property type="molecule type" value="Genomic_DNA"/>
</dbReference>
<dbReference type="GO" id="GO:1990757">
    <property type="term" value="F:ubiquitin ligase activator activity"/>
    <property type="evidence" value="ECO:0007669"/>
    <property type="project" value="TreeGrafter"/>
</dbReference>
<dbReference type="AlphaFoldDB" id="A0A9P9YN09"/>
<evidence type="ECO:0000256" key="2">
    <source>
        <dbReference type="ARBA" id="ARBA00022574"/>
    </source>
</evidence>